<evidence type="ECO:0000313" key="2">
    <source>
        <dbReference type="Proteomes" id="UP001157502"/>
    </source>
</evidence>
<accession>A0ACC2FYI6</accession>
<name>A0ACC2FYI6_DALPE</name>
<feature type="non-terminal residue" evidence="1">
    <location>
        <position position="57"/>
    </location>
</feature>
<protein>
    <submittedName>
        <fullName evidence="1">Uncharacterized protein</fullName>
    </submittedName>
</protein>
<sequence length="57" mass="6621">METSMSKPVLLRRTSGESREKKTMMFKEFTKGFSHLALRTSLRERLGRCNAETCVRP</sequence>
<dbReference type="Proteomes" id="UP001157502">
    <property type="component" value="Chromosome 20"/>
</dbReference>
<dbReference type="EMBL" id="CM055747">
    <property type="protein sequence ID" value="KAJ7996432.1"/>
    <property type="molecule type" value="Genomic_DNA"/>
</dbReference>
<proteinExistence type="predicted"/>
<gene>
    <name evidence="1" type="ORF">DPEC_G00237010</name>
</gene>
<evidence type="ECO:0000313" key="1">
    <source>
        <dbReference type="EMBL" id="KAJ7996432.1"/>
    </source>
</evidence>
<comment type="caution">
    <text evidence="1">The sequence shown here is derived from an EMBL/GenBank/DDBJ whole genome shotgun (WGS) entry which is preliminary data.</text>
</comment>
<reference evidence="1" key="1">
    <citation type="submission" date="2021-05" db="EMBL/GenBank/DDBJ databases">
        <authorList>
            <person name="Pan Q."/>
            <person name="Jouanno E."/>
            <person name="Zahm M."/>
            <person name="Klopp C."/>
            <person name="Cabau C."/>
            <person name="Louis A."/>
            <person name="Berthelot C."/>
            <person name="Parey E."/>
            <person name="Roest Crollius H."/>
            <person name="Montfort J."/>
            <person name="Robinson-Rechavi M."/>
            <person name="Bouchez O."/>
            <person name="Lampietro C."/>
            <person name="Lopez Roques C."/>
            <person name="Donnadieu C."/>
            <person name="Postlethwait J."/>
            <person name="Bobe J."/>
            <person name="Dillon D."/>
            <person name="Chandos A."/>
            <person name="von Hippel F."/>
            <person name="Guiguen Y."/>
        </authorList>
    </citation>
    <scope>NUCLEOTIDE SEQUENCE</scope>
    <source>
        <strain evidence="1">YG-Jan2019</strain>
    </source>
</reference>
<keyword evidence="2" id="KW-1185">Reference proteome</keyword>
<organism evidence="1 2">
    <name type="scientific">Dallia pectoralis</name>
    <name type="common">Alaska blackfish</name>
    <dbReference type="NCBI Taxonomy" id="75939"/>
    <lineage>
        <taxon>Eukaryota</taxon>
        <taxon>Metazoa</taxon>
        <taxon>Chordata</taxon>
        <taxon>Craniata</taxon>
        <taxon>Vertebrata</taxon>
        <taxon>Euteleostomi</taxon>
        <taxon>Actinopterygii</taxon>
        <taxon>Neopterygii</taxon>
        <taxon>Teleostei</taxon>
        <taxon>Protacanthopterygii</taxon>
        <taxon>Esociformes</taxon>
        <taxon>Umbridae</taxon>
        <taxon>Dallia</taxon>
    </lineage>
</organism>